<evidence type="ECO:0000313" key="3">
    <source>
        <dbReference type="Proteomes" id="UP000032809"/>
    </source>
</evidence>
<evidence type="ECO:0000313" key="2">
    <source>
        <dbReference type="EMBL" id="CEP78144.1"/>
    </source>
</evidence>
<dbReference type="PANTHER" id="PTHR36934">
    <property type="entry name" value="BLR0278 PROTEIN"/>
    <property type="match status" value="1"/>
</dbReference>
<dbReference type="Proteomes" id="UP000032809">
    <property type="component" value="Chromosome I"/>
</dbReference>
<feature type="domain" description="Fluoroacetyl-CoA-specific thioesterase-like" evidence="1">
    <location>
        <begin position="39"/>
        <end position="126"/>
    </location>
</feature>
<dbReference type="InterPro" id="IPR054485">
    <property type="entry name" value="FlK-like_dom"/>
</dbReference>
<dbReference type="OrthoDB" id="48057at2"/>
<dbReference type="HOGENOM" id="CLU_152014_0_0_0"/>
<dbReference type="EMBL" id="LN824141">
    <property type="protein sequence ID" value="CEP78144.1"/>
    <property type="molecule type" value="Genomic_DNA"/>
</dbReference>
<dbReference type="InterPro" id="IPR025540">
    <property type="entry name" value="FlK"/>
</dbReference>
<dbReference type="InterPro" id="IPR029069">
    <property type="entry name" value="HotDog_dom_sf"/>
</dbReference>
<gene>
    <name evidence="2" type="ORF">DTL3_0837</name>
</gene>
<dbReference type="Gene3D" id="3.10.129.10">
    <property type="entry name" value="Hotdog Thioesterase"/>
    <property type="match status" value="1"/>
</dbReference>
<protein>
    <submittedName>
        <fullName evidence="2">Thioesterase-like protein</fullName>
    </submittedName>
</protein>
<dbReference type="AlphaFoldDB" id="A0A0C7P2G4"/>
<name>A0A0C7P2G4_DEFTU</name>
<reference evidence="3" key="1">
    <citation type="submission" date="2014-11" db="EMBL/GenBank/DDBJ databases">
        <authorList>
            <person name="Wibberg D."/>
        </authorList>
    </citation>
    <scope>NUCLEOTIDE SEQUENCE [LARGE SCALE GENOMIC DNA]</scope>
    <source>
        <strain evidence="3">L3</strain>
    </source>
</reference>
<keyword evidence="3" id="KW-1185">Reference proteome</keyword>
<dbReference type="STRING" id="1006576.DTL3_0837"/>
<sequence>MNTSLEKISSLKGKEFNYSFKVRDDAYIWSEDSDVIDFYILSPVSLLEEIQKCCYDILRGYLDNSFVSVVSYSKIEHISFTPYSFKVFIKIKVTEVIENRVYFSGEVYDEIEKVAQFEVVRNIVSKKILKKNINEKINCTNLSEI</sequence>
<dbReference type="KEGG" id="dtn:DTL3_0837"/>
<dbReference type="Pfam" id="PF22636">
    <property type="entry name" value="FlK"/>
    <property type="match status" value="1"/>
</dbReference>
<proteinExistence type="predicted"/>
<dbReference type="RefSeq" id="WP_045087654.1">
    <property type="nucleotide sequence ID" value="NZ_LN824141.1"/>
</dbReference>
<evidence type="ECO:0000259" key="1">
    <source>
        <dbReference type="Pfam" id="PF22636"/>
    </source>
</evidence>
<organism evidence="2 3">
    <name type="scientific">Defluviitoga tunisiensis</name>
    <dbReference type="NCBI Taxonomy" id="1006576"/>
    <lineage>
        <taxon>Bacteria</taxon>
        <taxon>Thermotogati</taxon>
        <taxon>Thermotogota</taxon>
        <taxon>Thermotogae</taxon>
        <taxon>Petrotogales</taxon>
        <taxon>Petrotogaceae</taxon>
        <taxon>Defluviitoga</taxon>
    </lineage>
</organism>
<dbReference type="PANTHER" id="PTHR36934:SF1">
    <property type="entry name" value="THIOESTERASE DOMAIN-CONTAINING PROTEIN"/>
    <property type="match status" value="1"/>
</dbReference>
<accession>A0A0C7P2G4</accession>
<dbReference type="SUPFAM" id="SSF54637">
    <property type="entry name" value="Thioesterase/thiol ester dehydrase-isomerase"/>
    <property type="match status" value="1"/>
</dbReference>